<evidence type="ECO:0000313" key="1">
    <source>
        <dbReference type="EMBL" id="KAK2150205.1"/>
    </source>
</evidence>
<organism evidence="1 2">
    <name type="scientific">Paralvinella palmiformis</name>
    <dbReference type="NCBI Taxonomy" id="53620"/>
    <lineage>
        <taxon>Eukaryota</taxon>
        <taxon>Metazoa</taxon>
        <taxon>Spiralia</taxon>
        <taxon>Lophotrochozoa</taxon>
        <taxon>Annelida</taxon>
        <taxon>Polychaeta</taxon>
        <taxon>Sedentaria</taxon>
        <taxon>Canalipalpata</taxon>
        <taxon>Terebellida</taxon>
        <taxon>Terebelliformia</taxon>
        <taxon>Alvinellidae</taxon>
        <taxon>Paralvinella</taxon>
    </lineage>
</organism>
<dbReference type="Proteomes" id="UP001208570">
    <property type="component" value="Unassembled WGS sequence"/>
</dbReference>
<accession>A0AAD9MYJ4</accession>
<dbReference type="EMBL" id="JAODUP010000418">
    <property type="protein sequence ID" value="KAK2150205.1"/>
    <property type="molecule type" value="Genomic_DNA"/>
</dbReference>
<gene>
    <name evidence="1" type="ORF">LSH36_418g01009</name>
</gene>
<sequence>MVLDKILTNVYKLYSEPNVSGPMGLSDHRVVICPPDPQLTNKQRVRQFERDPAPSVKTNTKTFWQDCNTKLENKPRLGDLEISEGTFIQGENEKGDLLNKYFTSVKTQEKPEAN</sequence>
<name>A0AAD9MYJ4_9ANNE</name>
<proteinExistence type="predicted"/>
<comment type="caution">
    <text evidence="1">The sequence shown here is derived from an EMBL/GenBank/DDBJ whole genome shotgun (WGS) entry which is preliminary data.</text>
</comment>
<keyword evidence="2" id="KW-1185">Reference proteome</keyword>
<dbReference type="AlphaFoldDB" id="A0AAD9MYJ4"/>
<reference evidence="1" key="1">
    <citation type="journal article" date="2023" name="Mol. Biol. Evol.">
        <title>Third-Generation Sequencing Reveals the Adaptive Role of the Epigenome in Three Deep-Sea Polychaetes.</title>
        <authorList>
            <person name="Perez M."/>
            <person name="Aroh O."/>
            <person name="Sun Y."/>
            <person name="Lan Y."/>
            <person name="Juniper S.K."/>
            <person name="Young C.R."/>
            <person name="Angers B."/>
            <person name="Qian P.Y."/>
        </authorList>
    </citation>
    <scope>NUCLEOTIDE SEQUENCE</scope>
    <source>
        <strain evidence="1">P08H-3</strain>
    </source>
</reference>
<protein>
    <submittedName>
        <fullName evidence="1">Uncharacterized protein</fullName>
    </submittedName>
</protein>
<evidence type="ECO:0000313" key="2">
    <source>
        <dbReference type="Proteomes" id="UP001208570"/>
    </source>
</evidence>